<keyword evidence="2" id="KW-0472">Membrane</keyword>
<dbReference type="EMBL" id="CCKQ01007095">
    <property type="protein sequence ID" value="CDW78439.1"/>
    <property type="molecule type" value="Genomic_DNA"/>
</dbReference>
<reference evidence="4 5" key="1">
    <citation type="submission" date="2014-06" db="EMBL/GenBank/DDBJ databases">
        <authorList>
            <person name="Swart Estienne"/>
        </authorList>
    </citation>
    <scope>NUCLEOTIDE SEQUENCE [LARGE SCALE GENOMIC DNA]</scope>
    <source>
        <strain evidence="4 5">130c</strain>
    </source>
</reference>
<organism evidence="4 5">
    <name type="scientific">Stylonychia lemnae</name>
    <name type="common">Ciliate</name>
    <dbReference type="NCBI Taxonomy" id="5949"/>
    <lineage>
        <taxon>Eukaryota</taxon>
        <taxon>Sar</taxon>
        <taxon>Alveolata</taxon>
        <taxon>Ciliophora</taxon>
        <taxon>Intramacronucleata</taxon>
        <taxon>Spirotrichea</taxon>
        <taxon>Stichotrichia</taxon>
        <taxon>Sporadotrichida</taxon>
        <taxon>Oxytrichidae</taxon>
        <taxon>Stylonychinae</taxon>
        <taxon>Stylonychia</taxon>
    </lineage>
</organism>
<dbReference type="SUPFAM" id="SSF53474">
    <property type="entry name" value="alpha/beta-Hydrolases"/>
    <property type="match status" value="1"/>
</dbReference>
<dbReference type="PANTHER" id="PTHR10794">
    <property type="entry name" value="ABHYDROLASE DOMAIN-CONTAINING PROTEIN"/>
    <property type="match status" value="1"/>
</dbReference>
<dbReference type="GO" id="GO:0034338">
    <property type="term" value="F:short-chain carboxylesterase activity"/>
    <property type="evidence" value="ECO:0007669"/>
    <property type="project" value="TreeGrafter"/>
</dbReference>
<dbReference type="GO" id="GO:0047372">
    <property type="term" value="F:monoacylglycerol lipase activity"/>
    <property type="evidence" value="ECO:0007669"/>
    <property type="project" value="TreeGrafter"/>
</dbReference>
<dbReference type="PANTHER" id="PTHR10794:SF63">
    <property type="entry name" value="ALPHA_BETA HYDROLASE 1, ISOFORM A"/>
    <property type="match status" value="1"/>
</dbReference>
<evidence type="ECO:0000256" key="2">
    <source>
        <dbReference type="SAM" id="Phobius"/>
    </source>
</evidence>
<comment type="similarity">
    <text evidence="1">Belongs to the AB hydrolase superfamily. AB hydrolase 4 family.</text>
</comment>
<dbReference type="InterPro" id="IPR029058">
    <property type="entry name" value="AB_hydrolase_fold"/>
</dbReference>
<keyword evidence="5" id="KW-1185">Reference proteome</keyword>
<dbReference type="InterPro" id="IPR050960">
    <property type="entry name" value="AB_hydrolase_4_sf"/>
</dbReference>
<protein>
    <recommendedName>
        <fullName evidence="3">AB hydrolase-1 domain-containing protein</fullName>
    </recommendedName>
</protein>
<accession>A0A078A891</accession>
<dbReference type="OrthoDB" id="437070at2759"/>
<dbReference type="Proteomes" id="UP000039865">
    <property type="component" value="Unassembled WGS sequence"/>
</dbReference>
<evidence type="ECO:0000313" key="4">
    <source>
        <dbReference type="EMBL" id="CDW78439.1"/>
    </source>
</evidence>
<feature type="domain" description="AB hydrolase-1" evidence="3">
    <location>
        <begin position="186"/>
        <end position="441"/>
    </location>
</feature>
<dbReference type="Gene3D" id="3.40.50.1820">
    <property type="entry name" value="alpha/beta hydrolase"/>
    <property type="match status" value="1"/>
</dbReference>
<evidence type="ECO:0000256" key="1">
    <source>
        <dbReference type="ARBA" id="ARBA00010884"/>
    </source>
</evidence>
<proteinExistence type="inferred from homology"/>
<gene>
    <name evidence="4" type="primary">Contig914.g1011</name>
    <name evidence="4" type="ORF">STYLEM_7416</name>
</gene>
<evidence type="ECO:0000313" key="5">
    <source>
        <dbReference type="Proteomes" id="UP000039865"/>
    </source>
</evidence>
<feature type="transmembrane region" description="Helical" evidence="2">
    <location>
        <begin position="48"/>
        <end position="70"/>
    </location>
</feature>
<keyword evidence="2" id="KW-0812">Transmembrane</keyword>
<keyword evidence="2" id="KW-1133">Transmembrane helix</keyword>
<evidence type="ECO:0000259" key="3">
    <source>
        <dbReference type="Pfam" id="PF00561"/>
    </source>
</evidence>
<dbReference type="InParanoid" id="A0A078A891"/>
<dbReference type="Pfam" id="PF00561">
    <property type="entry name" value="Abhydrolase_1"/>
    <property type="match status" value="1"/>
</dbReference>
<sequence>MTQSESLISSDGFISEQLQDLLKACLTFVKQTFAVQDENNISDKFIELLLMIFSNVFNFPIIFTLIFIYGRVSSFYQAKRTKYYFQPSNSLFSEMLQKSKLTQMRYKPWTYAFNGHWQAVLYPAVETVHKLLSNFKLTGEVLALSDGGQILLDWYVNPNVTTENPDEESQDETQQDVGAHYTRKNPLVVIVPGLTGDSTNLYVQSTLREAEKHGYDAVVVNYRCQAGVKPTVNHIVTYSQQSPHIYHGANTTDLQEAIEWIMDVRTESELYGVGISLGAGILANYVAKMKDDCPLKAAVSVGCYYDTERSMNHLKTYWFGVYDYILGLFTKMTNQETVQIIDGLNAKHNPDRIIGADYSKVYRLTGFIENIVMKIQGIKNYKDYLLESSCTHRLKDVKIPLFFLSANDDPIFGNKCIPYDQCHENILIGVTKAGGHLGYFEGLVLPHKQWFPEPSFEFLNFVRDQGRLDPQGSLSYSYSLTQTEIKRKSSQNGLVQFGKIVSNGSLDKDLRKRCISTPNLLID</sequence>
<dbReference type="InterPro" id="IPR000073">
    <property type="entry name" value="AB_hydrolase_1"/>
</dbReference>
<dbReference type="AlphaFoldDB" id="A0A078A891"/>
<dbReference type="OMA" id="DQCHENI"/>
<name>A0A078A891_STYLE</name>